<keyword evidence="2 5" id="KW-0732">Signal</keyword>
<proteinExistence type="predicted"/>
<evidence type="ECO:0000256" key="5">
    <source>
        <dbReference type="SAM" id="SignalP"/>
    </source>
</evidence>
<dbReference type="PROSITE" id="PS51257">
    <property type="entry name" value="PROKAR_LIPOPROTEIN"/>
    <property type="match status" value="1"/>
</dbReference>
<dbReference type="GO" id="GO:0019867">
    <property type="term" value="C:outer membrane"/>
    <property type="evidence" value="ECO:0007669"/>
    <property type="project" value="InterPro"/>
</dbReference>
<evidence type="ECO:0000256" key="3">
    <source>
        <dbReference type="ARBA" id="ARBA00023136"/>
    </source>
</evidence>
<evidence type="ECO:0000313" key="8">
    <source>
        <dbReference type="EMBL" id="ACS43596.1"/>
    </source>
</evidence>
<evidence type="ECO:0000259" key="7">
    <source>
        <dbReference type="Pfam" id="PF07655"/>
    </source>
</evidence>
<sequence length="601" mass="62765">MSRARSFLALLLATSTALGGCDATRKADHDILLNSGRADELRRQSERPMPAADSSPVRVRDVAYVGAKVSALDYGDPLPSRFETPNGITLKRAAPLRLTQIAAALTEATKIPFVVAPEEFTGAGAAGPAAGVQNGAGAAAGPAPGVVGAAYNSADLAPALAALSGPGSPGAPLGAAGPLIRFTEATPFEMKVDYSGRLSEFLDLVATHFNQSWQHKNGRIVFSKLITRTFELPALPGAQELEFNLTSGNGQTSSGGAGGQQTKGQLDQKASISSAVDLWKEIKETLGTIVGPSGRFEISPATGTLTVTATPNVVQRVQEYADVMRKRMNGQVALSIQVLNVSLEDADSFDNNVAALFLGSNKGAFALGRRSPGFNASDPRSSTIGNLNSATPSLGYAILDPTSPFANTQGAISALAERGNVSVVTSASLTTVNGSPVPLQVVNKRNFVKNVTNTQGTGLSTGVASTTIQTDTVSTGFNLQMVPRIMQDGNVLLQYGMNISELVGREDGFDTFTVNGSTVQLPNVNQRNFVQQSIVPNRSTLVLAGFETARSTSSQQGVGDPRNWLLSGGRTSKNRREVVVILITPTLLDVGKATSQANALR</sequence>
<dbReference type="EMBL" id="CP001511">
    <property type="protein sequence ID" value="ACS43596.1"/>
    <property type="molecule type" value="Genomic_DNA"/>
</dbReference>
<evidence type="ECO:0000256" key="1">
    <source>
        <dbReference type="ARBA" id="ARBA00004370"/>
    </source>
</evidence>
<comment type="subcellular location">
    <subcellularLocation>
        <location evidence="1">Membrane</location>
    </subcellularLocation>
</comment>
<evidence type="ECO:0000259" key="6">
    <source>
        <dbReference type="Pfam" id="PF00263"/>
    </source>
</evidence>
<dbReference type="AlphaFoldDB" id="C5B564"/>
<name>C5B564_METEA</name>
<feature type="domain" description="Type II/III secretion system secretin-like" evidence="6">
    <location>
        <begin position="414"/>
        <end position="588"/>
    </location>
</feature>
<evidence type="ECO:0000256" key="2">
    <source>
        <dbReference type="ARBA" id="ARBA00022729"/>
    </source>
</evidence>
<dbReference type="PANTHER" id="PTHR30332">
    <property type="entry name" value="PROBABLE GENERAL SECRETION PATHWAY PROTEIN D"/>
    <property type="match status" value="1"/>
</dbReference>
<evidence type="ECO:0000313" key="9">
    <source>
        <dbReference type="Proteomes" id="UP000009081"/>
    </source>
</evidence>
<dbReference type="KEGG" id="mea:Mex_2p0752"/>
<dbReference type="HOGENOM" id="CLU_015882_0_0_5"/>
<dbReference type="Proteomes" id="UP000009081">
    <property type="component" value="Plasmid megaplasmid"/>
</dbReference>
<feature type="chain" id="PRO_5002946666" evidence="5">
    <location>
        <begin position="20"/>
        <end position="601"/>
    </location>
</feature>
<geneLocation type="plasmid" evidence="8 9">
    <name>megaplasmid</name>
</geneLocation>
<dbReference type="Pfam" id="PF00263">
    <property type="entry name" value="Secretin"/>
    <property type="match status" value="1"/>
</dbReference>
<dbReference type="Pfam" id="PF07655">
    <property type="entry name" value="Secretin_N_2"/>
    <property type="match status" value="1"/>
</dbReference>
<feature type="domain" description="Secretin N-terminal" evidence="7">
    <location>
        <begin position="227"/>
        <end position="302"/>
    </location>
</feature>
<dbReference type="OrthoDB" id="7836998at2"/>
<feature type="region of interest" description="Disordered" evidence="4">
    <location>
        <begin position="244"/>
        <end position="266"/>
    </location>
</feature>
<evidence type="ECO:0000256" key="4">
    <source>
        <dbReference type="SAM" id="MobiDB-lite"/>
    </source>
</evidence>
<dbReference type="InterPro" id="IPR050810">
    <property type="entry name" value="Bact_Secretion_Sys_Channel"/>
</dbReference>
<dbReference type="RefSeq" id="WP_012754035.1">
    <property type="nucleotide sequence ID" value="NC_012811.1"/>
</dbReference>
<feature type="signal peptide" evidence="5">
    <location>
        <begin position="1"/>
        <end position="19"/>
    </location>
</feature>
<keyword evidence="8" id="KW-0614">Plasmid</keyword>
<dbReference type="PANTHER" id="PTHR30332:SF24">
    <property type="entry name" value="SECRETIN GSPD-RELATED"/>
    <property type="match status" value="1"/>
</dbReference>
<organism evidence="8 9">
    <name type="scientific">Methylorubrum extorquens (strain ATCC 14718 / DSM 1338 / JCM 2805 / NCIMB 9133 / AM1)</name>
    <name type="common">Methylobacterium extorquens</name>
    <dbReference type="NCBI Taxonomy" id="272630"/>
    <lineage>
        <taxon>Bacteria</taxon>
        <taxon>Pseudomonadati</taxon>
        <taxon>Pseudomonadota</taxon>
        <taxon>Alphaproteobacteria</taxon>
        <taxon>Hyphomicrobiales</taxon>
        <taxon>Methylobacteriaceae</taxon>
        <taxon>Methylorubrum</taxon>
    </lineage>
</organism>
<keyword evidence="3" id="KW-0472">Membrane</keyword>
<dbReference type="GO" id="GO:0009306">
    <property type="term" value="P:protein secretion"/>
    <property type="evidence" value="ECO:0007669"/>
    <property type="project" value="InterPro"/>
</dbReference>
<protein>
    <submittedName>
        <fullName evidence="8">Type IVB pilus formation outer membrane protein</fullName>
    </submittedName>
</protein>
<dbReference type="GO" id="GO:0009297">
    <property type="term" value="P:pilus assembly"/>
    <property type="evidence" value="ECO:0007669"/>
    <property type="project" value="InterPro"/>
</dbReference>
<accession>C5B564</accession>
<reference evidence="8 9" key="1">
    <citation type="journal article" date="2009" name="PLoS ONE">
        <title>Methylobacterium genome sequences: a reference blueprint to investigate microbial metabolism of C1 compounds from natural and industrial sources.</title>
        <authorList>
            <person name="Vuilleumier S."/>
            <person name="Chistoserdova L."/>
            <person name="Lee M.-C."/>
            <person name="Bringel F."/>
            <person name="Lajus A."/>
            <person name="Zhou Y."/>
            <person name="Gourion B."/>
            <person name="Barbe V."/>
            <person name="Chang J."/>
            <person name="Cruveiller S."/>
            <person name="Dossat C."/>
            <person name="Gillett W."/>
            <person name="Gruffaz C."/>
            <person name="Haugen E."/>
            <person name="Hourcade E."/>
            <person name="Levy R."/>
            <person name="Mangenot S."/>
            <person name="Muller E."/>
            <person name="Nadalig T."/>
            <person name="Pagni M."/>
            <person name="Penny C."/>
            <person name="Peyraud R."/>
            <person name="Robinson D.G."/>
            <person name="Roche D."/>
            <person name="Rouy Z."/>
            <person name="Saenampechek C."/>
            <person name="Salvignol G."/>
            <person name="Vallenet D."/>
            <person name="Wu Z."/>
            <person name="Marx C.J."/>
            <person name="Vorholt J.A."/>
            <person name="Olson M.V."/>
            <person name="Kaul R."/>
            <person name="Weissenbach J."/>
            <person name="Medigue C."/>
            <person name="Lidstrom M.E."/>
        </authorList>
    </citation>
    <scope>NUCLEOTIDE SEQUENCE [LARGE SCALE GENOMIC DNA]</scope>
    <source>
        <strain evidence="9">ATCC 14718 / DSM 1338 / JCM 2805 / NCIMB 9133 / AM1</strain>
    </source>
</reference>
<dbReference type="InterPro" id="IPR004846">
    <property type="entry name" value="T2SS/T3SS_dom"/>
</dbReference>
<keyword evidence="9" id="KW-1185">Reference proteome</keyword>
<dbReference type="InterPro" id="IPR011514">
    <property type="entry name" value="Secretin_N_2"/>
</dbReference>
<gene>
    <name evidence="8" type="ordered locus">MexAM1_META2p0752</name>
</gene>